<dbReference type="RefSeq" id="WP_062408516.1">
    <property type="nucleotide sequence ID" value="NZ_CP013652.1"/>
</dbReference>
<reference evidence="2" key="1">
    <citation type="submission" date="2015-12" db="EMBL/GenBank/DDBJ databases">
        <title>Complete genome sequences of two moderately thermophilic Paenibacillus species.</title>
        <authorList>
            <person name="Butler R.III."/>
            <person name="Wang J."/>
            <person name="Stark B.C."/>
            <person name="Pombert J.-F."/>
        </authorList>
    </citation>
    <scope>NUCLEOTIDE SEQUENCE [LARGE SCALE GENOMIC DNA]</scope>
    <source>
        <strain evidence="2">32O-Y</strain>
    </source>
</reference>
<reference evidence="1 2" key="2">
    <citation type="journal article" date="2016" name="Genome Announc.">
        <title>Complete Genome Sequences of Two Interactive Moderate Thermophiles, Paenibacillus napthalenovorans 32O-Y and Paenibacillus sp. 32O-W.</title>
        <authorList>
            <person name="Butler R.R.III."/>
            <person name="Wang J."/>
            <person name="Stark B.C."/>
            <person name="Pombert J.F."/>
        </authorList>
    </citation>
    <scope>NUCLEOTIDE SEQUENCE [LARGE SCALE GENOMIC DNA]</scope>
    <source>
        <strain evidence="1 2">32O-Y</strain>
    </source>
</reference>
<dbReference type="AlphaFoldDB" id="A0A0U2VRS8"/>
<protein>
    <submittedName>
        <fullName evidence="1">Uncharacterized protein</fullName>
    </submittedName>
</protein>
<name>A0A0U2VRS8_9BACL</name>
<evidence type="ECO:0000313" key="2">
    <source>
        <dbReference type="Proteomes" id="UP000061660"/>
    </source>
</evidence>
<sequence>MANQHVKERFTQVPLDKYKEFLKVLDEKYNGYRYVPNVMAERTEIYYMDDKIYNNMIAVRYMQMYDDPETYWIKKELITE</sequence>
<accession>A0A0U2VRS8</accession>
<proteinExistence type="predicted"/>
<dbReference type="EMBL" id="CP013652">
    <property type="protein sequence ID" value="ALS22199.1"/>
    <property type="molecule type" value="Genomic_DNA"/>
</dbReference>
<gene>
    <name evidence="1" type="ORF">IJ22_18250</name>
</gene>
<dbReference type="Proteomes" id="UP000061660">
    <property type="component" value="Chromosome"/>
</dbReference>
<dbReference type="KEGG" id="pnp:IJ22_18250"/>
<keyword evidence="2" id="KW-1185">Reference proteome</keyword>
<dbReference type="STRING" id="162209.IJ22_18250"/>
<organism evidence="1 2">
    <name type="scientific">Paenibacillus naphthalenovorans</name>
    <dbReference type="NCBI Taxonomy" id="162209"/>
    <lineage>
        <taxon>Bacteria</taxon>
        <taxon>Bacillati</taxon>
        <taxon>Bacillota</taxon>
        <taxon>Bacilli</taxon>
        <taxon>Bacillales</taxon>
        <taxon>Paenibacillaceae</taxon>
        <taxon>Paenibacillus</taxon>
    </lineage>
</organism>
<evidence type="ECO:0000313" key="1">
    <source>
        <dbReference type="EMBL" id="ALS22199.1"/>
    </source>
</evidence>
<dbReference type="PATRIC" id="fig|162209.4.peg.1935"/>